<protein>
    <recommendedName>
        <fullName evidence="3">UDP-N-acetyl-D-mannosamine dehydrogenase</fullName>
        <ecNumber evidence="2">1.1.1.336</ecNumber>
    </recommendedName>
    <alternativeName>
        <fullName evidence="6">UDP-ManNAc 6-dehydrogenase</fullName>
    </alternativeName>
</protein>
<dbReference type="PANTHER" id="PTHR43491:SF2">
    <property type="entry name" value="UDP-N-ACETYL-D-MANNOSAMINE DEHYDROGENASE"/>
    <property type="match status" value="1"/>
</dbReference>
<dbReference type="Gene3D" id="3.40.50.720">
    <property type="entry name" value="NAD(P)-binding Rossmann-like Domain"/>
    <property type="match status" value="2"/>
</dbReference>
<name>A0ABD5VL89_9EURY</name>
<dbReference type="Pfam" id="PF00984">
    <property type="entry name" value="UDPG_MGDP_dh"/>
    <property type="match status" value="1"/>
</dbReference>
<sequence length="438" mass="46504">MSQTVQQPDVASKTIGVVGLGYVGLPLAVAFDDAGLGVVGFDVSREKVDALDAGEDPIEEVGDDTVAASDADFTADPSTLVDCDLVVLTVPTPVDDVGTPDFSYIESAGETVGEHMAPGTTVVLESTVYPGATEDVLVPALEAASGLELGDDFGVGYSPERVSPGDSKRGLRDVTKIVSGHSEDAREEIAAVYEAVVDAGIHRVDEIKTAEAAKAIENVQRDINIALVNELAIACDHLDVDAEAVLEAAGTKWNFHDEYRPGLVGGHCIPVDPHLFSYESERQGFEPDLIVQAREINEYMPAHVAEKARKAMNDARTVPAETDLLVMGVAYKPNVGDIRTSKVKPIVEDLAEYGVSMTVHDPYAADDEIRDEFGVDVVSDPDLEAYDGVLFGVGHDEFHSIEAADLVSALNGSGFVVDVPGVVDEDAAHTADLTYRKL</sequence>
<evidence type="ECO:0000256" key="2">
    <source>
        <dbReference type="ARBA" id="ARBA00012935"/>
    </source>
</evidence>
<dbReference type="Pfam" id="PF03720">
    <property type="entry name" value="UDPG_MGDP_dh_C"/>
    <property type="match status" value="1"/>
</dbReference>
<evidence type="ECO:0000256" key="1">
    <source>
        <dbReference type="ARBA" id="ARBA00006601"/>
    </source>
</evidence>
<dbReference type="GO" id="GO:0089714">
    <property type="term" value="F:UDP-N-acetyl-D-mannosamine dehydrogenase activity"/>
    <property type="evidence" value="ECO:0007669"/>
    <property type="project" value="UniProtKB-EC"/>
</dbReference>
<evidence type="ECO:0000256" key="4">
    <source>
        <dbReference type="ARBA" id="ARBA00023002"/>
    </source>
</evidence>
<organism evidence="10 11">
    <name type="scientific">Halorubellus litoreus</name>
    <dbReference type="NCBI Taxonomy" id="755308"/>
    <lineage>
        <taxon>Archaea</taxon>
        <taxon>Methanobacteriati</taxon>
        <taxon>Methanobacteriota</taxon>
        <taxon>Stenosarchaea group</taxon>
        <taxon>Halobacteria</taxon>
        <taxon>Halobacteriales</taxon>
        <taxon>Halorubellaceae</taxon>
        <taxon>Halorubellus</taxon>
    </lineage>
</organism>
<gene>
    <name evidence="10" type="ORF">ACFQGB_21200</name>
</gene>
<keyword evidence="11" id="KW-1185">Reference proteome</keyword>
<dbReference type="SUPFAM" id="SSF52413">
    <property type="entry name" value="UDP-glucose/GDP-mannose dehydrogenase C-terminal domain"/>
    <property type="match status" value="1"/>
</dbReference>
<evidence type="ECO:0000256" key="7">
    <source>
        <dbReference type="ARBA" id="ARBA00049130"/>
    </source>
</evidence>
<dbReference type="InterPro" id="IPR036220">
    <property type="entry name" value="UDP-Glc/GDP-Man_DH_C_sf"/>
</dbReference>
<dbReference type="NCBIfam" id="TIGR03026">
    <property type="entry name" value="NDP-sugDHase"/>
    <property type="match status" value="1"/>
</dbReference>
<dbReference type="InterPro" id="IPR008927">
    <property type="entry name" value="6-PGluconate_DH-like_C_sf"/>
</dbReference>
<dbReference type="SUPFAM" id="SSF48179">
    <property type="entry name" value="6-phosphogluconate dehydrogenase C-terminal domain-like"/>
    <property type="match status" value="1"/>
</dbReference>
<comment type="catalytic activity">
    <reaction evidence="7">
        <text>UDP-N-acetyl-alpha-D-mannosamine + 2 NAD(+) + H2O = UDP-N-acetyl-alpha-D-mannosaminouronate + 2 NADH + 3 H(+)</text>
        <dbReference type="Rhea" id="RHEA:25780"/>
        <dbReference type="ChEBI" id="CHEBI:15377"/>
        <dbReference type="ChEBI" id="CHEBI:15378"/>
        <dbReference type="ChEBI" id="CHEBI:57540"/>
        <dbReference type="ChEBI" id="CHEBI:57945"/>
        <dbReference type="ChEBI" id="CHEBI:68623"/>
        <dbReference type="ChEBI" id="CHEBI:70731"/>
        <dbReference type="EC" id="1.1.1.336"/>
    </reaction>
</comment>
<comment type="caution">
    <text evidence="10">The sequence shown here is derived from an EMBL/GenBank/DDBJ whole genome shotgun (WGS) entry which is preliminary data.</text>
</comment>
<proteinExistence type="inferred from homology"/>
<keyword evidence="4" id="KW-0560">Oxidoreductase</keyword>
<dbReference type="PANTHER" id="PTHR43491">
    <property type="entry name" value="UDP-N-ACETYL-D-MANNOSAMINE DEHYDROGENASE"/>
    <property type="match status" value="1"/>
</dbReference>
<accession>A0ABD5VL89</accession>
<dbReference type="EC" id="1.1.1.336" evidence="2"/>
<dbReference type="InterPro" id="IPR014026">
    <property type="entry name" value="UDP-Glc/GDP-Man_DH_dimer"/>
</dbReference>
<dbReference type="InterPro" id="IPR001732">
    <property type="entry name" value="UDP-Glc/GDP-Man_DH_N"/>
</dbReference>
<dbReference type="SMART" id="SM00984">
    <property type="entry name" value="UDPG_MGDP_dh_C"/>
    <property type="match status" value="1"/>
</dbReference>
<dbReference type="InterPro" id="IPR017476">
    <property type="entry name" value="UDP-Glc/GDP-Man"/>
</dbReference>
<dbReference type="PIRSF" id="PIRSF000124">
    <property type="entry name" value="UDPglc_GDPman_dh"/>
    <property type="match status" value="1"/>
</dbReference>
<dbReference type="AlphaFoldDB" id="A0ABD5VL89"/>
<keyword evidence="5" id="KW-0520">NAD</keyword>
<dbReference type="Pfam" id="PF03721">
    <property type="entry name" value="UDPG_MGDP_dh_N"/>
    <property type="match status" value="1"/>
</dbReference>
<dbReference type="PIRSF" id="PIRSF500136">
    <property type="entry name" value="UDP_ManNAc_DH"/>
    <property type="match status" value="1"/>
</dbReference>
<evidence type="ECO:0000256" key="5">
    <source>
        <dbReference type="ARBA" id="ARBA00023027"/>
    </source>
</evidence>
<dbReference type="EMBL" id="JBHSXN010000006">
    <property type="protein sequence ID" value="MFC6955388.1"/>
    <property type="molecule type" value="Genomic_DNA"/>
</dbReference>
<evidence type="ECO:0000313" key="10">
    <source>
        <dbReference type="EMBL" id="MFC6955388.1"/>
    </source>
</evidence>
<dbReference type="Proteomes" id="UP001596395">
    <property type="component" value="Unassembled WGS sequence"/>
</dbReference>
<evidence type="ECO:0000313" key="11">
    <source>
        <dbReference type="Proteomes" id="UP001596395"/>
    </source>
</evidence>
<dbReference type="InterPro" id="IPR014027">
    <property type="entry name" value="UDP-Glc/GDP-Man_DH_C"/>
</dbReference>
<dbReference type="RefSeq" id="WP_336352314.1">
    <property type="nucleotide sequence ID" value="NZ_JAZAQL010000006.1"/>
</dbReference>
<feature type="domain" description="UDP-glucose/GDP-mannose dehydrogenase C-terminal" evidence="9">
    <location>
        <begin position="325"/>
        <end position="425"/>
    </location>
</feature>
<evidence type="ECO:0000259" key="9">
    <source>
        <dbReference type="SMART" id="SM00984"/>
    </source>
</evidence>
<dbReference type="SUPFAM" id="SSF51735">
    <property type="entry name" value="NAD(P)-binding Rossmann-fold domains"/>
    <property type="match status" value="1"/>
</dbReference>
<reference evidence="10 11" key="1">
    <citation type="journal article" date="2019" name="Int. J. Syst. Evol. Microbiol.">
        <title>The Global Catalogue of Microorganisms (GCM) 10K type strain sequencing project: providing services to taxonomists for standard genome sequencing and annotation.</title>
        <authorList>
            <consortium name="The Broad Institute Genomics Platform"/>
            <consortium name="The Broad Institute Genome Sequencing Center for Infectious Disease"/>
            <person name="Wu L."/>
            <person name="Ma J."/>
        </authorList>
    </citation>
    <scope>NUCLEOTIDE SEQUENCE [LARGE SCALE GENOMIC DNA]</scope>
    <source>
        <strain evidence="10 11">GX26</strain>
    </source>
</reference>
<evidence type="ECO:0000256" key="3">
    <source>
        <dbReference type="ARBA" id="ARBA00016796"/>
    </source>
</evidence>
<evidence type="ECO:0000256" key="6">
    <source>
        <dbReference type="ARBA" id="ARBA00030172"/>
    </source>
</evidence>
<dbReference type="InterPro" id="IPR028359">
    <property type="entry name" value="UDP_ManNAc/GlcNAc_DH"/>
</dbReference>
<evidence type="ECO:0000256" key="8">
    <source>
        <dbReference type="PIRNR" id="PIRNR000124"/>
    </source>
</evidence>
<dbReference type="InterPro" id="IPR036291">
    <property type="entry name" value="NAD(P)-bd_dom_sf"/>
</dbReference>
<comment type="similarity">
    <text evidence="1 8">Belongs to the UDP-glucose/GDP-mannose dehydrogenase family.</text>
</comment>